<name>A0ABW5IQ04_9BACT</name>
<organism evidence="18 19">
    <name type="scientific">Pontibacter locisalis</name>
    <dbReference type="NCBI Taxonomy" id="1719035"/>
    <lineage>
        <taxon>Bacteria</taxon>
        <taxon>Pseudomonadati</taxon>
        <taxon>Bacteroidota</taxon>
        <taxon>Cytophagia</taxon>
        <taxon>Cytophagales</taxon>
        <taxon>Hymenobacteraceae</taxon>
        <taxon>Pontibacter</taxon>
    </lineage>
</organism>
<proteinExistence type="inferred from homology"/>
<evidence type="ECO:0000256" key="6">
    <source>
        <dbReference type="ARBA" id="ARBA00022763"/>
    </source>
</evidence>
<dbReference type="EC" id="3.6.1.55" evidence="12"/>
<dbReference type="InterPro" id="IPR020084">
    <property type="entry name" value="NUDIX_hydrolase_CS"/>
</dbReference>
<evidence type="ECO:0000313" key="18">
    <source>
        <dbReference type="EMBL" id="MFD2515729.1"/>
    </source>
</evidence>
<evidence type="ECO:0000256" key="14">
    <source>
        <dbReference type="ARBA" id="ARBA00041592"/>
    </source>
</evidence>
<evidence type="ECO:0000313" key="19">
    <source>
        <dbReference type="Proteomes" id="UP001597544"/>
    </source>
</evidence>
<keyword evidence="7 18" id="KW-0378">Hydrolase</keyword>
<dbReference type="SUPFAM" id="SSF55811">
    <property type="entry name" value="Nudix"/>
    <property type="match status" value="1"/>
</dbReference>
<dbReference type="RefSeq" id="WP_377511040.1">
    <property type="nucleotide sequence ID" value="NZ_JBHULU010000021.1"/>
</dbReference>
<dbReference type="InterPro" id="IPR029119">
    <property type="entry name" value="MutY_C"/>
</dbReference>
<dbReference type="CDD" id="cd03425">
    <property type="entry name" value="NUDIX_MutT_NudA_like"/>
    <property type="match status" value="1"/>
</dbReference>
<comment type="caution">
    <text evidence="18">The sequence shown here is derived from an EMBL/GenBank/DDBJ whole genome shotgun (WGS) entry which is preliminary data.</text>
</comment>
<dbReference type="PANTHER" id="PTHR47707:SF1">
    <property type="entry name" value="NUDIX HYDROLASE FAMILY PROTEIN"/>
    <property type="match status" value="1"/>
</dbReference>
<evidence type="ECO:0000256" key="15">
    <source>
        <dbReference type="ARBA" id="ARBA00041979"/>
    </source>
</evidence>
<sequence length="135" mass="15291">MGEAGIPTTKVVCGIIERDGYVLLTQRSKNMSQPLLWEFPGGKLEAGESEAECLEREILEELNISILPLQRLTPVLHKYPDFIIELIPYTCSYQGGTVCLMEHTSYEWVPLQDLKDYEWCPADVPVVEEYLQLGG</sequence>
<protein>
    <recommendedName>
        <fullName evidence="13">8-oxo-dGTP diphosphatase</fullName>
        <ecNumber evidence="12">3.6.1.55</ecNumber>
    </recommendedName>
    <alternativeName>
        <fullName evidence="16">7,8-dihydro-8-oxoguanine-triphosphatase</fullName>
    </alternativeName>
    <alternativeName>
        <fullName evidence="15">Mutator protein MutT</fullName>
    </alternativeName>
    <alternativeName>
        <fullName evidence="14">dGTP pyrophosphohydrolase</fullName>
    </alternativeName>
</protein>
<evidence type="ECO:0000256" key="7">
    <source>
        <dbReference type="ARBA" id="ARBA00022801"/>
    </source>
</evidence>
<evidence type="ECO:0000256" key="3">
    <source>
        <dbReference type="ARBA" id="ARBA00022457"/>
    </source>
</evidence>
<keyword evidence="6" id="KW-0227">DNA damage</keyword>
<dbReference type="Proteomes" id="UP001597544">
    <property type="component" value="Unassembled WGS sequence"/>
</dbReference>
<dbReference type="EMBL" id="JBHULU010000021">
    <property type="protein sequence ID" value="MFD2515729.1"/>
    <property type="molecule type" value="Genomic_DNA"/>
</dbReference>
<dbReference type="Gene3D" id="3.90.79.10">
    <property type="entry name" value="Nucleoside Triphosphate Pyrophosphohydrolase"/>
    <property type="match status" value="1"/>
</dbReference>
<comment type="similarity">
    <text evidence="2">Belongs to the Nudix hydrolase family.</text>
</comment>
<accession>A0ABW5IQ04</accession>
<keyword evidence="9" id="KW-0234">DNA repair</keyword>
<evidence type="ECO:0000256" key="13">
    <source>
        <dbReference type="ARBA" id="ARBA00040794"/>
    </source>
</evidence>
<evidence type="ECO:0000256" key="8">
    <source>
        <dbReference type="ARBA" id="ARBA00022842"/>
    </source>
</evidence>
<dbReference type="PANTHER" id="PTHR47707">
    <property type="entry name" value="8-OXO-DGTP DIPHOSPHATASE"/>
    <property type="match status" value="1"/>
</dbReference>
<evidence type="ECO:0000256" key="11">
    <source>
        <dbReference type="ARBA" id="ARBA00036904"/>
    </source>
</evidence>
<dbReference type="PRINTS" id="PR00502">
    <property type="entry name" value="NUDIXFAMILY"/>
</dbReference>
<dbReference type="InterPro" id="IPR020476">
    <property type="entry name" value="Nudix_hydrolase"/>
</dbReference>
<evidence type="ECO:0000256" key="12">
    <source>
        <dbReference type="ARBA" id="ARBA00038905"/>
    </source>
</evidence>
<gene>
    <name evidence="18" type="ORF">ACFSRY_17795</name>
</gene>
<comment type="cofactor">
    <cofactor evidence="1">
        <name>Mg(2+)</name>
        <dbReference type="ChEBI" id="CHEBI:18420"/>
    </cofactor>
</comment>
<keyword evidence="19" id="KW-1185">Reference proteome</keyword>
<evidence type="ECO:0000256" key="16">
    <source>
        <dbReference type="ARBA" id="ARBA00042798"/>
    </source>
</evidence>
<dbReference type="GO" id="GO:0016787">
    <property type="term" value="F:hydrolase activity"/>
    <property type="evidence" value="ECO:0007669"/>
    <property type="project" value="UniProtKB-KW"/>
</dbReference>
<evidence type="ECO:0000256" key="5">
    <source>
        <dbReference type="ARBA" id="ARBA00022723"/>
    </source>
</evidence>
<feature type="domain" description="Nudix hydrolase" evidence="17">
    <location>
        <begin position="7"/>
        <end position="133"/>
    </location>
</feature>
<dbReference type="InterPro" id="IPR047127">
    <property type="entry name" value="MutT-like"/>
</dbReference>
<keyword evidence="8" id="KW-0460">Magnesium</keyword>
<dbReference type="Pfam" id="PF14815">
    <property type="entry name" value="NUDIX_4"/>
    <property type="match status" value="1"/>
</dbReference>
<evidence type="ECO:0000256" key="10">
    <source>
        <dbReference type="ARBA" id="ARBA00035861"/>
    </source>
</evidence>
<keyword evidence="4" id="KW-0235">DNA replication</keyword>
<dbReference type="InterPro" id="IPR015797">
    <property type="entry name" value="NUDIX_hydrolase-like_dom_sf"/>
</dbReference>
<dbReference type="InterPro" id="IPR000086">
    <property type="entry name" value="NUDIX_hydrolase_dom"/>
</dbReference>
<evidence type="ECO:0000256" key="9">
    <source>
        <dbReference type="ARBA" id="ARBA00023204"/>
    </source>
</evidence>
<evidence type="ECO:0000256" key="4">
    <source>
        <dbReference type="ARBA" id="ARBA00022705"/>
    </source>
</evidence>
<keyword evidence="3" id="KW-0515">Mutator protein</keyword>
<dbReference type="PROSITE" id="PS51462">
    <property type="entry name" value="NUDIX"/>
    <property type="match status" value="1"/>
</dbReference>
<reference evidence="19" key="1">
    <citation type="journal article" date="2019" name="Int. J. Syst. Evol. Microbiol.">
        <title>The Global Catalogue of Microorganisms (GCM) 10K type strain sequencing project: providing services to taxonomists for standard genome sequencing and annotation.</title>
        <authorList>
            <consortium name="The Broad Institute Genomics Platform"/>
            <consortium name="The Broad Institute Genome Sequencing Center for Infectious Disease"/>
            <person name="Wu L."/>
            <person name="Ma J."/>
        </authorList>
    </citation>
    <scope>NUCLEOTIDE SEQUENCE [LARGE SCALE GENOMIC DNA]</scope>
    <source>
        <strain evidence="19">KCTC 42498</strain>
    </source>
</reference>
<keyword evidence="5" id="KW-0479">Metal-binding</keyword>
<evidence type="ECO:0000259" key="17">
    <source>
        <dbReference type="PROSITE" id="PS51462"/>
    </source>
</evidence>
<evidence type="ECO:0000256" key="1">
    <source>
        <dbReference type="ARBA" id="ARBA00001946"/>
    </source>
</evidence>
<dbReference type="PROSITE" id="PS00893">
    <property type="entry name" value="NUDIX_BOX"/>
    <property type="match status" value="1"/>
</dbReference>
<evidence type="ECO:0000256" key="2">
    <source>
        <dbReference type="ARBA" id="ARBA00005582"/>
    </source>
</evidence>
<comment type="catalytic activity">
    <reaction evidence="11">
        <text>8-oxo-GTP + H2O = 8-oxo-GMP + diphosphate + H(+)</text>
        <dbReference type="Rhea" id="RHEA:67616"/>
        <dbReference type="ChEBI" id="CHEBI:15377"/>
        <dbReference type="ChEBI" id="CHEBI:15378"/>
        <dbReference type="ChEBI" id="CHEBI:33019"/>
        <dbReference type="ChEBI" id="CHEBI:143553"/>
        <dbReference type="ChEBI" id="CHEBI:145694"/>
    </reaction>
</comment>
<comment type="catalytic activity">
    <reaction evidence="10">
        <text>8-oxo-dGTP + H2O = 8-oxo-dGMP + diphosphate + H(+)</text>
        <dbReference type="Rhea" id="RHEA:31575"/>
        <dbReference type="ChEBI" id="CHEBI:15377"/>
        <dbReference type="ChEBI" id="CHEBI:15378"/>
        <dbReference type="ChEBI" id="CHEBI:33019"/>
        <dbReference type="ChEBI" id="CHEBI:63224"/>
        <dbReference type="ChEBI" id="CHEBI:77896"/>
        <dbReference type="EC" id="3.6.1.55"/>
    </reaction>
</comment>